<proteinExistence type="predicted"/>
<comment type="caution">
    <text evidence="1">The sequence shown here is derived from an EMBL/GenBank/DDBJ whole genome shotgun (WGS) entry which is preliminary data.</text>
</comment>
<keyword evidence="2" id="KW-1185">Reference proteome</keyword>
<accession>A0AAV8UUT8</accession>
<protein>
    <submittedName>
        <fullName evidence="1">Uncharacterized protein</fullName>
    </submittedName>
</protein>
<dbReference type="InterPro" id="IPR014955">
    <property type="entry name" value="DUF1826"/>
</dbReference>
<evidence type="ECO:0000313" key="2">
    <source>
        <dbReference type="Proteomes" id="UP001157974"/>
    </source>
</evidence>
<dbReference type="EMBL" id="JAMWBK010000003">
    <property type="protein sequence ID" value="KAJ8906318.1"/>
    <property type="molecule type" value="Genomic_DNA"/>
</dbReference>
<dbReference type="AlphaFoldDB" id="A0AAV8UUT8"/>
<dbReference type="Pfam" id="PF08856">
    <property type="entry name" value="DUF1826"/>
    <property type="match status" value="1"/>
</dbReference>
<dbReference type="Proteomes" id="UP001157974">
    <property type="component" value="Unassembled WGS sequence"/>
</dbReference>
<evidence type="ECO:0000313" key="1">
    <source>
        <dbReference type="EMBL" id="KAJ8906318.1"/>
    </source>
</evidence>
<reference evidence="1 2" key="1">
    <citation type="journal article" date="2023" name="Nat. Commun.">
        <title>Origin of minicircular mitochondrial genomes in red algae.</title>
        <authorList>
            <person name="Lee Y."/>
            <person name="Cho C.H."/>
            <person name="Lee Y.M."/>
            <person name="Park S.I."/>
            <person name="Yang J.H."/>
            <person name="West J.A."/>
            <person name="Bhattacharya D."/>
            <person name="Yoon H.S."/>
        </authorList>
    </citation>
    <scope>NUCLEOTIDE SEQUENCE [LARGE SCALE GENOMIC DNA]</scope>
    <source>
        <strain evidence="1 2">CCMP1338</strain>
        <tissue evidence="1">Whole cell</tissue>
    </source>
</reference>
<gene>
    <name evidence="1" type="ORF">NDN08_002811</name>
</gene>
<name>A0AAV8UUT8_9RHOD</name>
<sequence>MSSFVMSTGSIAVVKPSNRSLERASFAWGNVAKRAPPFDVRIVVGSREQNLKENPEAREGFGCAIEYCGGKEQLLDVTLEAAEWMRQEFQTRLSETNQKKDLELRLALIRRTQCPKLHFDKVPLRALATLVGPSTMWAQEETVDWVKFNDLQKLDFPMEHLEYESVVAPKGLTATPDFHALFLSPPAMHRSPHTSDTRVLLQCDLR</sequence>
<organism evidence="1 2">
    <name type="scientific">Rhodosorus marinus</name>
    <dbReference type="NCBI Taxonomy" id="101924"/>
    <lineage>
        <taxon>Eukaryota</taxon>
        <taxon>Rhodophyta</taxon>
        <taxon>Stylonematophyceae</taxon>
        <taxon>Stylonematales</taxon>
        <taxon>Stylonemataceae</taxon>
        <taxon>Rhodosorus</taxon>
    </lineage>
</organism>